<dbReference type="AlphaFoldDB" id="A0A3G2L196"/>
<evidence type="ECO:0000313" key="1">
    <source>
        <dbReference type="EMBL" id="AYN66015.1"/>
    </source>
</evidence>
<protein>
    <submittedName>
        <fullName evidence="1">Uncharacterized protein</fullName>
    </submittedName>
</protein>
<gene>
    <name evidence="1" type="ORF">D1013_00770</name>
</gene>
<evidence type="ECO:0000313" key="2">
    <source>
        <dbReference type="Proteomes" id="UP000276309"/>
    </source>
</evidence>
<dbReference type="EMBL" id="CP032050">
    <property type="protein sequence ID" value="AYN66015.1"/>
    <property type="molecule type" value="Genomic_DNA"/>
</dbReference>
<reference evidence="1 2" key="1">
    <citation type="submission" date="2018-08" db="EMBL/GenBank/DDBJ databases">
        <title>The reduced genetic potential of extracellular carbohydrate catabolism in Euzebyella marina RN62, a Flavobacteriia bacterium isolated from the hadal water.</title>
        <authorList>
            <person name="Xue C."/>
        </authorList>
    </citation>
    <scope>NUCLEOTIDE SEQUENCE [LARGE SCALE GENOMIC DNA]</scope>
    <source>
        <strain evidence="1 2">RN62</strain>
    </source>
</reference>
<name>A0A3G2L196_9FLAO</name>
<organism evidence="1 2">
    <name type="scientific">Euzebyella marina</name>
    <dbReference type="NCBI Taxonomy" id="1761453"/>
    <lineage>
        <taxon>Bacteria</taxon>
        <taxon>Pseudomonadati</taxon>
        <taxon>Bacteroidota</taxon>
        <taxon>Flavobacteriia</taxon>
        <taxon>Flavobacteriales</taxon>
        <taxon>Flavobacteriaceae</taxon>
        <taxon>Euzebyella</taxon>
    </lineage>
</organism>
<dbReference type="Proteomes" id="UP000276309">
    <property type="component" value="Chromosome"/>
</dbReference>
<sequence>MLAYNPENKVEAFKRGESTLTFGVISIEANLLIVKAKRLSESYLSITKLTVSMRLGQNISTPC</sequence>
<proteinExistence type="predicted"/>
<dbReference type="KEGG" id="emar:D1013_00770"/>
<keyword evidence="2" id="KW-1185">Reference proteome</keyword>
<accession>A0A3G2L196</accession>